<dbReference type="SUPFAM" id="SSF52540">
    <property type="entry name" value="P-loop containing nucleoside triphosphate hydrolases"/>
    <property type="match status" value="1"/>
</dbReference>
<dbReference type="InterPro" id="IPR000795">
    <property type="entry name" value="T_Tr_GTP-bd_dom"/>
</dbReference>
<dbReference type="PANTHER" id="PTHR42854">
    <property type="entry name" value="EUKARYOTIC TRANSLATION INITIATION FACTOR 2 SUBUNIT 3 FAMILY MEMBER"/>
    <property type="match status" value="1"/>
</dbReference>
<organism evidence="12 13">
    <name type="scientific">Candidatus Undinarchaeum marinum</name>
    <dbReference type="NCBI Taxonomy" id="2756141"/>
    <lineage>
        <taxon>Archaea</taxon>
        <taxon>Candidatus Undinarchaeota</taxon>
        <taxon>Candidatus Undinarchaeia</taxon>
        <taxon>Candidatus Undinarchaeales</taxon>
        <taxon>Candidatus Undinarchaeaceae</taxon>
        <taxon>Candidatus Undinarchaeum</taxon>
    </lineage>
</organism>
<proteinExistence type="inferred from homology"/>
<dbReference type="InterPro" id="IPR027417">
    <property type="entry name" value="P-loop_NTPase"/>
</dbReference>
<dbReference type="NCBIfam" id="TIGR00231">
    <property type="entry name" value="small_GTP"/>
    <property type="match status" value="1"/>
</dbReference>
<keyword evidence="13" id="KW-1185">Reference proteome</keyword>
<dbReference type="SUPFAM" id="SSF50447">
    <property type="entry name" value="Translation proteins"/>
    <property type="match status" value="1"/>
</dbReference>
<evidence type="ECO:0000256" key="4">
    <source>
        <dbReference type="ARBA" id="ARBA00022723"/>
    </source>
</evidence>
<dbReference type="Pfam" id="PF09173">
    <property type="entry name" value="eIF2_C"/>
    <property type="match status" value="1"/>
</dbReference>
<dbReference type="GO" id="GO:0003924">
    <property type="term" value="F:GTPase activity"/>
    <property type="evidence" value="ECO:0007669"/>
    <property type="project" value="InterPro"/>
</dbReference>
<dbReference type="GO" id="GO:0046872">
    <property type="term" value="F:metal ion binding"/>
    <property type="evidence" value="ECO:0007669"/>
    <property type="project" value="UniProtKB-KW"/>
</dbReference>
<evidence type="ECO:0000313" key="12">
    <source>
        <dbReference type="EMBL" id="HIJ99808.1"/>
    </source>
</evidence>
<dbReference type="Pfam" id="PF00009">
    <property type="entry name" value="GTP_EFTU"/>
    <property type="match status" value="1"/>
</dbReference>
<evidence type="ECO:0000256" key="2">
    <source>
        <dbReference type="ARBA" id="ARBA00011986"/>
    </source>
</evidence>
<evidence type="ECO:0000256" key="10">
    <source>
        <dbReference type="ARBA" id="ARBA00048107"/>
    </source>
</evidence>
<gene>
    <name evidence="12" type="ORF">H1011_03260</name>
</gene>
<name>A0A832UYU7_9ARCH</name>
<evidence type="ECO:0000256" key="9">
    <source>
        <dbReference type="ARBA" id="ARBA00023134"/>
    </source>
</evidence>
<dbReference type="Proteomes" id="UP000604391">
    <property type="component" value="Unassembled WGS sequence"/>
</dbReference>
<keyword evidence="6" id="KW-0378">Hydrolase</keyword>
<dbReference type="GO" id="GO:0003743">
    <property type="term" value="F:translation initiation factor activity"/>
    <property type="evidence" value="ECO:0007669"/>
    <property type="project" value="UniProtKB-KW"/>
</dbReference>
<dbReference type="NCBIfam" id="NF003077">
    <property type="entry name" value="PRK04000.1"/>
    <property type="match status" value="1"/>
</dbReference>
<dbReference type="AlphaFoldDB" id="A0A832UYU7"/>
<evidence type="ECO:0000256" key="5">
    <source>
        <dbReference type="ARBA" id="ARBA00022741"/>
    </source>
</evidence>
<dbReference type="CDD" id="cd01888">
    <property type="entry name" value="eIF2_gamma"/>
    <property type="match status" value="1"/>
</dbReference>
<dbReference type="InterPro" id="IPR009000">
    <property type="entry name" value="Transl_B-barrel_sf"/>
</dbReference>
<dbReference type="InterPro" id="IPR015256">
    <property type="entry name" value="eIF2g_C"/>
</dbReference>
<evidence type="ECO:0000256" key="7">
    <source>
        <dbReference type="ARBA" id="ARBA00022842"/>
    </source>
</evidence>
<dbReference type="InterPro" id="IPR050543">
    <property type="entry name" value="eIF2G"/>
</dbReference>
<dbReference type="InterPro" id="IPR044128">
    <property type="entry name" value="eIF2g_GTP-bd"/>
</dbReference>
<keyword evidence="4" id="KW-0479">Metal-binding</keyword>
<dbReference type="InterPro" id="IPR022424">
    <property type="entry name" value="TIF2_gsu"/>
</dbReference>
<evidence type="ECO:0000313" key="13">
    <source>
        <dbReference type="Proteomes" id="UP000604391"/>
    </source>
</evidence>
<keyword evidence="7" id="KW-0460">Magnesium</keyword>
<dbReference type="FunFam" id="3.40.50.300:FF:000065">
    <property type="entry name" value="Eukaryotic translation initiation factor 2 subunit gamma"/>
    <property type="match status" value="1"/>
</dbReference>
<keyword evidence="5" id="KW-0547">Nucleotide-binding</keyword>
<evidence type="ECO:0000256" key="1">
    <source>
        <dbReference type="ARBA" id="ARBA00005388"/>
    </source>
</evidence>
<dbReference type="InterPro" id="IPR009001">
    <property type="entry name" value="Transl_elong_EF1A/Init_IF2_C"/>
</dbReference>
<dbReference type="InterPro" id="IPR005225">
    <property type="entry name" value="Small_GTP-bd"/>
</dbReference>
<dbReference type="EMBL" id="DVAD01000015">
    <property type="protein sequence ID" value="HIJ99808.1"/>
    <property type="molecule type" value="Genomic_DNA"/>
</dbReference>
<evidence type="ECO:0000256" key="3">
    <source>
        <dbReference type="ARBA" id="ARBA00022540"/>
    </source>
</evidence>
<dbReference type="GO" id="GO:0005525">
    <property type="term" value="F:GTP binding"/>
    <property type="evidence" value="ECO:0007669"/>
    <property type="project" value="UniProtKB-KW"/>
</dbReference>
<accession>A0A832UYU7</accession>
<reference evidence="12 13" key="1">
    <citation type="journal article" name="Nat. Commun.">
        <title>Undinarchaeota illuminate DPANN phylogeny and the impact of gene transfer on archaeal evolution.</title>
        <authorList>
            <person name="Dombrowski N."/>
            <person name="Williams T.A."/>
            <person name="Sun J."/>
            <person name="Woodcroft B.J."/>
            <person name="Lee J.H."/>
            <person name="Minh B.Q."/>
            <person name="Rinke C."/>
            <person name="Spang A."/>
        </authorList>
    </citation>
    <scope>NUCLEOTIDE SEQUENCE [LARGE SCALE GENOMIC DNA]</scope>
    <source>
        <strain evidence="12">MAG_bin17</strain>
    </source>
</reference>
<comment type="caution">
    <text evidence="12">The sequence shown here is derived from an EMBL/GenBank/DDBJ whole genome shotgun (WGS) entry which is preliminary data.</text>
</comment>
<feature type="domain" description="Tr-type G" evidence="11">
    <location>
        <begin position="3"/>
        <end position="202"/>
    </location>
</feature>
<dbReference type="PRINTS" id="PR00315">
    <property type="entry name" value="ELONGATNFCT"/>
</dbReference>
<comment type="catalytic activity">
    <reaction evidence="10">
        <text>GTP + H2O = GDP + phosphate + H(+)</text>
        <dbReference type="Rhea" id="RHEA:19669"/>
        <dbReference type="ChEBI" id="CHEBI:15377"/>
        <dbReference type="ChEBI" id="CHEBI:15378"/>
        <dbReference type="ChEBI" id="CHEBI:37565"/>
        <dbReference type="ChEBI" id="CHEBI:43474"/>
        <dbReference type="ChEBI" id="CHEBI:58189"/>
        <dbReference type="EC" id="3.6.5.3"/>
    </reaction>
</comment>
<evidence type="ECO:0000259" key="11">
    <source>
        <dbReference type="PROSITE" id="PS51722"/>
    </source>
</evidence>
<protein>
    <recommendedName>
        <fullName evidence="2">protein-synthesizing GTPase</fullName>
        <ecNumber evidence="2">3.6.5.3</ecNumber>
    </recommendedName>
</protein>
<dbReference type="GO" id="GO:0005829">
    <property type="term" value="C:cytosol"/>
    <property type="evidence" value="ECO:0007669"/>
    <property type="project" value="TreeGrafter"/>
</dbReference>
<evidence type="ECO:0000256" key="6">
    <source>
        <dbReference type="ARBA" id="ARBA00022801"/>
    </source>
</evidence>
<dbReference type="GO" id="GO:0001731">
    <property type="term" value="P:formation of translation preinitiation complex"/>
    <property type="evidence" value="ECO:0007669"/>
    <property type="project" value="TreeGrafter"/>
</dbReference>
<keyword evidence="9" id="KW-0342">GTP-binding</keyword>
<dbReference type="CDD" id="cd15490">
    <property type="entry name" value="eIF2_gamma_III"/>
    <property type="match status" value="1"/>
</dbReference>
<dbReference type="SUPFAM" id="SSF50465">
    <property type="entry name" value="EF-Tu/eEF-1alpha/eIF2-gamma C-terminal domain"/>
    <property type="match status" value="1"/>
</dbReference>
<dbReference type="EC" id="3.6.5.3" evidence="2"/>
<dbReference type="NCBIfam" id="TIGR03680">
    <property type="entry name" value="eif2g_arch"/>
    <property type="match status" value="1"/>
</dbReference>
<dbReference type="PROSITE" id="PS51722">
    <property type="entry name" value="G_TR_2"/>
    <property type="match status" value="1"/>
</dbReference>
<comment type="similarity">
    <text evidence="1">Belongs to the TRAFAC class translation factor GTPase superfamily. Classic translation factor GTPase family. EIF2G subfamily.</text>
</comment>
<evidence type="ECO:0000256" key="8">
    <source>
        <dbReference type="ARBA" id="ARBA00022917"/>
    </source>
</evidence>
<dbReference type="Gene3D" id="2.40.30.10">
    <property type="entry name" value="Translation factors"/>
    <property type="match status" value="2"/>
</dbReference>
<dbReference type="GO" id="GO:0000049">
    <property type="term" value="F:tRNA binding"/>
    <property type="evidence" value="ECO:0007669"/>
    <property type="project" value="TreeGrafter"/>
</dbReference>
<keyword evidence="3 12" id="KW-0396">Initiation factor</keyword>
<dbReference type="Gene3D" id="3.40.50.300">
    <property type="entry name" value="P-loop containing nucleotide triphosphate hydrolases"/>
    <property type="match status" value="1"/>
</dbReference>
<sequence length="400" mass="43493">MSLPELTIGLVGHVDHGKTTLTKKLTGVWTDRHSEELKRGITIRLGYADATFYKCKDSKGNIFYTAQEKDKLCEGKATKVRSVSFVDAPGHETLMATMLSGASIMDGALLLVSANEDCPQPQTKEHLMALEIVGIKNIIIVQNKIDLVTEEKAIENYKQIKEFVKGTVAEKAPIIPVSAEHGTNLDVLIETIQDDIPNAEPRKDAKPLMYIARSFDINKPGSDPVKMKGGVIGGALVEGALKVGDDIDIGPKRDGTFIRTKIVKLTTGGDEVKSVGRGGTFGIETGLDPCLTKTDKMAGKIAGHTGTLTKSVKIVNMEVHLLDRAVGSEEELEIKPLSKHEPLMLNIGTSTNVGVVQSGKKKGQYEFKLKFPACVENGSRITIARRYGSRWRLIGYGIVR</sequence>
<keyword evidence="8" id="KW-0648">Protein biosynthesis</keyword>
<dbReference type="PANTHER" id="PTHR42854:SF3">
    <property type="entry name" value="EUKARYOTIC TRANSLATION INITIATION FACTOR 2 SUBUNIT 3-RELATED"/>
    <property type="match status" value="1"/>
</dbReference>